<protein>
    <submittedName>
        <fullName evidence="1">Uncharacterized protein</fullName>
    </submittedName>
</protein>
<accession>A0A5J5K7U7</accession>
<gene>
    <name evidence="1" type="ORF">F5972_06970</name>
</gene>
<dbReference type="Proteomes" id="UP000327011">
    <property type="component" value="Unassembled WGS sequence"/>
</dbReference>
<dbReference type="AlphaFoldDB" id="A0A5J5K7U7"/>
<comment type="caution">
    <text evidence="1">The sequence shown here is derived from an EMBL/GenBank/DDBJ whole genome shotgun (WGS) entry which is preliminary data.</text>
</comment>
<name>A0A5J5K7U7_9ACTN</name>
<keyword evidence="2" id="KW-1185">Reference proteome</keyword>
<dbReference type="RefSeq" id="WP_150932209.1">
    <property type="nucleotide sequence ID" value="NZ_VYTZ01000002.1"/>
</dbReference>
<dbReference type="EMBL" id="VYTZ01000002">
    <property type="protein sequence ID" value="KAA9380830.1"/>
    <property type="molecule type" value="Genomic_DNA"/>
</dbReference>
<proteinExistence type="predicted"/>
<evidence type="ECO:0000313" key="1">
    <source>
        <dbReference type="EMBL" id="KAA9380830.1"/>
    </source>
</evidence>
<sequence length="77" mass="8388">MQELVGACPELAALARLIRFFPELLSPAAGNGAKLAAWLSDALAAYLPHLHGFAKGLELDREAVERRHHLAKSQRSD</sequence>
<reference evidence="1 2" key="1">
    <citation type="submission" date="2019-09" db="EMBL/GenBank/DDBJ databases">
        <title>Screening of Novel Bioactive Compounds from Soil-Associated.</title>
        <authorList>
            <person name="Gong X."/>
        </authorList>
    </citation>
    <scope>NUCLEOTIDE SEQUENCE [LARGE SCALE GENOMIC DNA]</scope>
    <source>
        <strain evidence="1 2">Gxj-6</strain>
    </source>
</reference>
<organism evidence="1 2">
    <name type="scientific">Microbispora cellulosiformans</name>
    <dbReference type="NCBI Taxonomy" id="2614688"/>
    <lineage>
        <taxon>Bacteria</taxon>
        <taxon>Bacillati</taxon>
        <taxon>Actinomycetota</taxon>
        <taxon>Actinomycetes</taxon>
        <taxon>Streptosporangiales</taxon>
        <taxon>Streptosporangiaceae</taxon>
        <taxon>Microbispora</taxon>
    </lineage>
</organism>
<evidence type="ECO:0000313" key="2">
    <source>
        <dbReference type="Proteomes" id="UP000327011"/>
    </source>
</evidence>